<evidence type="ECO:0000313" key="8">
    <source>
        <dbReference type="EMBL" id="KAJ8412082.1"/>
    </source>
</evidence>
<dbReference type="GO" id="GO:0004519">
    <property type="term" value="F:endonuclease activity"/>
    <property type="evidence" value="ECO:0007669"/>
    <property type="project" value="UniProtKB-KW"/>
</dbReference>
<keyword evidence="1" id="KW-0808">Transferase</keyword>
<comment type="caution">
    <text evidence="8">The sequence shown here is derived from an EMBL/GenBank/DDBJ whole genome shotgun (WGS) entry which is preliminary data.</text>
</comment>
<dbReference type="GO" id="GO:0016787">
    <property type="term" value="F:hydrolase activity"/>
    <property type="evidence" value="ECO:0007669"/>
    <property type="project" value="UniProtKB-KW"/>
</dbReference>
<dbReference type="InterPro" id="IPR043502">
    <property type="entry name" value="DNA/RNA_pol_sf"/>
</dbReference>
<keyword evidence="9" id="KW-1185">Reference proteome</keyword>
<dbReference type="Proteomes" id="UP001221898">
    <property type="component" value="Unassembled WGS sequence"/>
</dbReference>
<evidence type="ECO:0000259" key="7">
    <source>
        <dbReference type="Pfam" id="PF17917"/>
    </source>
</evidence>
<evidence type="ECO:0000256" key="4">
    <source>
        <dbReference type="ARBA" id="ARBA00022759"/>
    </source>
</evidence>
<dbReference type="Pfam" id="PF17917">
    <property type="entry name" value="RT_RNaseH"/>
    <property type="match status" value="1"/>
</dbReference>
<evidence type="ECO:0000256" key="1">
    <source>
        <dbReference type="ARBA" id="ARBA00022679"/>
    </source>
</evidence>
<keyword evidence="5" id="KW-0378">Hydrolase</keyword>
<protein>
    <recommendedName>
        <fullName evidence="7">Reverse transcriptase RNase H-like domain-containing protein</fullName>
    </recommendedName>
</protein>
<feature type="domain" description="Reverse transcriptase RNase H-like" evidence="7">
    <location>
        <begin position="15"/>
        <end position="80"/>
    </location>
</feature>
<evidence type="ECO:0000256" key="2">
    <source>
        <dbReference type="ARBA" id="ARBA00022695"/>
    </source>
</evidence>
<name>A0AAD7T0D0_9TELE</name>
<dbReference type="GO" id="GO:0003964">
    <property type="term" value="F:RNA-directed DNA polymerase activity"/>
    <property type="evidence" value="ECO:0007669"/>
    <property type="project" value="UniProtKB-KW"/>
</dbReference>
<keyword evidence="4" id="KW-0255">Endonuclease</keyword>
<accession>A0AAD7T0D0</accession>
<dbReference type="InterPro" id="IPR050951">
    <property type="entry name" value="Retrovirus_Pol_polyprotein"/>
</dbReference>
<dbReference type="InterPro" id="IPR041373">
    <property type="entry name" value="RT_RNaseH"/>
</dbReference>
<dbReference type="SUPFAM" id="SSF56672">
    <property type="entry name" value="DNA/RNA polymerases"/>
    <property type="match status" value="1"/>
</dbReference>
<evidence type="ECO:0000256" key="6">
    <source>
        <dbReference type="ARBA" id="ARBA00022918"/>
    </source>
</evidence>
<dbReference type="PANTHER" id="PTHR37984:SF5">
    <property type="entry name" value="PROTEIN NYNRIN-LIKE"/>
    <property type="match status" value="1"/>
</dbReference>
<reference evidence="8" key="1">
    <citation type="journal article" date="2023" name="Science">
        <title>Genome structures resolve the early diversification of teleost fishes.</title>
        <authorList>
            <person name="Parey E."/>
            <person name="Louis A."/>
            <person name="Montfort J."/>
            <person name="Bouchez O."/>
            <person name="Roques C."/>
            <person name="Iampietro C."/>
            <person name="Lluch J."/>
            <person name="Castinel A."/>
            <person name="Donnadieu C."/>
            <person name="Desvignes T."/>
            <person name="Floi Bucao C."/>
            <person name="Jouanno E."/>
            <person name="Wen M."/>
            <person name="Mejri S."/>
            <person name="Dirks R."/>
            <person name="Jansen H."/>
            <person name="Henkel C."/>
            <person name="Chen W.J."/>
            <person name="Zahm M."/>
            <person name="Cabau C."/>
            <person name="Klopp C."/>
            <person name="Thompson A.W."/>
            <person name="Robinson-Rechavi M."/>
            <person name="Braasch I."/>
            <person name="Lecointre G."/>
            <person name="Bobe J."/>
            <person name="Postlethwait J.H."/>
            <person name="Berthelot C."/>
            <person name="Roest Crollius H."/>
            <person name="Guiguen Y."/>
        </authorList>
    </citation>
    <scope>NUCLEOTIDE SEQUENCE</scope>
    <source>
        <strain evidence="8">NC1722</strain>
    </source>
</reference>
<evidence type="ECO:0000256" key="5">
    <source>
        <dbReference type="ARBA" id="ARBA00022801"/>
    </source>
</evidence>
<organism evidence="8 9">
    <name type="scientific">Aldrovandia affinis</name>
    <dbReference type="NCBI Taxonomy" id="143900"/>
    <lineage>
        <taxon>Eukaryota</taxon>
        <taxon>Metazoa</taxon>
        <taxon>Chordata</taxon>
        <taxon>Craniata</taxon>
        <taxon>Vertebrata</taxon>
        <taxon>Euteleostomi</taxon>
        <taxon>Actinopterygii</taxon>
        <taxon>Neopterygii</taxon>
        <taxon>Teleostei</taxon>
        <taxon>Notacanthiformes</taxon>
        <taxon>Halosauridae</taxon>
        <taxon>Aldrovandia</taxon>
    </lineage>
</organism>
<dbReference type="AlphaFoldDB" id="A0AAD7T0D0"/>
<keyword evidence="3" id="KW-0540">Nuclease</keyword>
<proteinExistence type="predicted"/>
<gene>
    <name evidence="8" type="ORF">AAFF_G00143490</name>
</gene>
<evidence type="ECO:0000313" key="9">
    <source>
        <dbReference type="Proteomes" id="UP001221898"/>
    </source>
</evidence>
<evidence type="ECO:0000256" key="3">
    <source>
        <dbReference type="ARBA" id="ARBA00022722"/>
    </source>
</evidence>
<dbReference type="EMBL" id="JAINUG010000020">
    <property type="protein sequence ID" value="KAJ8412082.1"/>
    <property type="molecule type" value="Genomic_DNA"/>
</dbReference>
<keyword evidence="6" id="KW-0695">RNA-directed DNA polymerase</keyword>
<dbReference type="PANTHER" id="PTHR37984">
    <property type="entry name" value="PROTEIN CBG26694"/>
    <property type="match status" value="1"/>
</dbReference>
<sequence length="173" mass="19162">MTKAFTDMKQSLAPPNEWKYSTFDRELLGLYLAIRHFHFLLEACPFMALVDHRLLTFVMAKVSEPWSACQQRQLAFISEFTMDIQHVAGKDNAVASAVHLGVNYNRVAADQATDLDVQAYRTAVTGLKLVDVMFDSASAMLLCDVSTGHPSPLSCPVVGDGRFLTRSMAGNCR</sequence>
<keyword evidence="2" id="KW-0548">Nucleotidyltransferase</keyword>